<dbReference type="Gene3D" id="3.40.50.720">
    <property type="entry name" value="NAD(P)-binding Rossmann-like Domain"/>
    <property type="match status" value="1"/>
</dbReference>
<evidence type="ECO:0000256" key="2">
    <source>
        <dbReference type="ARBA" id="ARBA00023027"/>
    </source>
</evidence>
<dbReference type="InterPro" id="IPR013118">
    <property type="entry name" value="Mannitol_DH_C"/>
</dbReference>
<proteinExistence type="predicted"/>
<dbReference type="AlphaFoldDB" id="A0A6J6ADL4"/>
<sequence length="493" mass="53962">MISPVALSLKSVSSEKLLLKNRPIKTGIVHIGLGNFHRAHLAVYTAIAMDKFGGNWGICAYSMRNEKLVSAMRAQDNLYSVVEIGPDTDSAVVPAIHTRTLVGAEDLPELISEIANPDSKIVSLTVTESGYYISQGAKGLDFSHPDIINDLSGNTPKTIYGILMKALAKRIELHSEPITILSCDNVASNGSQCRQLFLEFLAKADGSTSLMDFVSRHVSFPNSMVDRIVPGTESEHLEMSLQRLGASDSIPVPAEKFTMWALEDNFVAGRPHWEEGGAIFTTEVEKFEVMKLRLLNGAHSLLAYLGALSGHQTIPQSRFDPLIERALRKVLFEEYLPSLEMPSGLSADTYIEQLFSRWSNTALGDKTSRVGSDGSSKLPQRITIPALESYARGEEPRILALTVAAWLMCISEYGGFQPGPYAQEMKDAARVKISEIANTSTNLATFISRFFNESGIFSDELSGTQAFVELTSKYAEIISKNGITDAIRASLEN</sequence>
<keyword evidence="1" id="KW-0560">Oxidoreductase</keyword>
<keyword evidence="2" id="KW-0520">NAD</keyword>
<feature type="domain" description="Mannitol dehydrogenase C-terminal" evidence="4">
    <location>
        <begin position="284"/>
        <end position="468"/>
    </location>
</feature>
<dbReference type="InterPro" id="IPR008927">
    <property type="entry name" value="6-PGluconate_DH-like_C_sf"/>
</dbReference>
<dbReference type="PRINTS" id="PR00084">
    <property type="entry name" value="MTLDHDRGNASE"/>
</dbReference>
<dbReference type="InterPro" id="IPR000669">
    <property type="entry name" value="Mannitol_DH"/>
</dbReference>
<dbReference type="Gene3D" id="1.10.1040.10">
    <property type="entry name" value="N-(1-d-carboxylethyl)-l-norvaline Dehydrogenase, domain 2"/>
    <property type="match status" value="1"/>
</dbReference>
<dbReference type="Pfam" id="PF01232">
    <property type="entry name" value="Mannitol_dh"/>
    <property type="match status" value="1"/>
</dbReference>
<dbReference type="InterPro" id="IPR036291">
    <property type="entry name" value="NAD(P)-bd_dom_sf"/>
</dbReference>
<dbReference type="PROSITE" id="PS00974">
    <property type="entry name" value="MANNITOL_DHGENASE"/>
    <property type="match status" value="1"/>
</dbReference>
<dbReference type="GO" id="GO:0016616">
    <property type="term" value="F:oxidoreductase activity, acting on the CH-OH group of donors, NAD or NADP as acceptor"/>
    <property type="evidence" value="ECO:0007669"/>
    <property type="project" value="TreeGrafter"/>
</dbReference>
<evidence type="ECO:0000256" key="1">
    <source>
        <dbReference type="ARBA" id="ARBA00023002"/>
    </source>
</evidence>
<evidence type="ECO:0000259" key="3">
    <source>
        <dbReference type="Pfam" id="PF01232"/>
    </source>
</evidence>
<dbReference type="PANTHER" id="PTHR43362">
    <property type="entry name" value="MANNITOL DEHYDROGENASE DSF1-RELATED"/>
    <property type="match status" value="1"/>
</dbReference>
<protein>
    <submittedName>
        <fullName evidence="5">Unannotated protein</fullName>
    </submittedName>
</protein>
<name>A0A6J6ADL4_9ZZZZ</name>
<accession>A0A6J6ADL4</accession>
<organism evidence="5">
    <name type="scientific">freshwater metagenome</name>
    <dbReference type="NCBI Taxonomy" id="449393"/>
    <lineage>
        <taxon>unclassified sequences</taxon>
        <taxon>metagenomes</taxon>
        <taxon>ecological metagenomes</taxon>
    </lineage>
</organism>
<dbReference type="SUPFAM" id="SSF48179">
    <property type="entry name" value="6-phosphogluconate dehydrogenase C-terminal domain-like"/>
    <property type="match status" value="1"/>
</dbReference>
<dbReference type="GO" id="GO:0019594">
    <property type="term" value="P:mannitol metabolic process"/>
    <property type="evidence" value="ECO:0007669"/>
    <property type="project" value="InterPro"/>
</dbReference>
<dbReference type="EMBL" id="CAESPC010000062">
    <property type="protein sequence ID" value="CAB4366897.1"/>
    <property type="molecule type" value="Genomic_DNA"/>
</dbReference>
<dbReference type="InterPro" id="IPR023027">
    <property type="entry name" value="Mannitol_DH_CS"/>
</dbReference>
<dbReference type="SUPFAM" id="SSF51735">
    <property type="entry name" value="NAD(P)-binding Rossmann-fold domains"/>
    <property type="match status" value="1"/>
</dbReference>
<feature type="domain" description="Mannitol dehydrogenase N-terminal" evidence="3">
    <location>
        <begin position="27"/>
        <end position="274"/>
    </location>
</feature>
<gene>
    <name evidence="5" type="ORF">UFOPK4180_00490</name>
</gene>
<dbReference type="Pfam" id="PF08125">
    <property type="entry name" value="Mannitol_dh_C"/>
    <property type="match status" value="1"/>
</dbReference>
<reference evidence="5" key="1">
    <citation type="submission" date="2020-05" db="EMBL/GenBank/DDBJ databases">
        <authorList>
            <person name="Chiriac C."/>
            <person name="Salcher M."/>
            <person name="Ghai R."/>
            <person name="Kavagutti S V."/>
        </authorList>
    </citation>
    <scope>NUCLEOTIDE SEQUENCE</scope>
</reference>
<dbReference type="InterPro" id="IPR013131">
    <property type="entry name" value="Mannitol_DH_N"/>
</dbReference>
<dbReference type="PANTHER" id="PTHR43362:SF1">
    <property type="entry name" value="MANNITOL DEHYDROGENASE 2-RELATED"/>
    <property type="match status" value="1"/>
</dbReference>
<dbReference type="InterPro" id="IPR013328">
    <property type="entry name" value="6PGD_dom2"/>
</dbReference>
<dbReference type="InterPro" id="IPR050988">
    <property type="entry name" value="Mannitol_DH/Oxidoreductase"/>
</dbReference>
<evidence type="ECO:0000313" key="5">
    <source>
        <dbReference type="EMBL" id="CAB4366897.1"/>
    </source>
</evidence>
<evidence type="ECO:0000259" key="4">
    <source>
        <dbReference type="Pfam" id="PF08125"/>
    </source>
</evidence>